<organism evidence="1 2">
    <name type="scientific">Legionella israelensis</name>
    <dbReference type="NCBI Taxonomy" id="454"/>
    <lineage>
        <taxon>Bacteria</taxon>
        <taxon>Pseudomonadati</taxon>
        <taxon>Pseudomonadota</taxon>
        <taxon>Gammaproteobacteria</taxon>
        <taxon>Legionellales</taxon>
        <taxon>Legionellaceae</taxon>
        <taxon>Legionella</taxon>
    </lineage>
</organism>
<gene>
    <name evidence="1" type="ORF">Lisr_0775</name>
</gene>
<evidence type="ECO:0000313" key="1">
    <source>
        <dbReference type="EMBL" id="KTD29836.1"/>
    </source>
</evidence>
<reference evidence="1 2" key="1">
    <citation type="submission" date="2015-11" db="EMBL/GenBank/DDBJ databases">
        <title>Genomic analysis of 38 Legionella species identifies large and diverse effector repertoires.</title>
        <authorList>
            <person name="Burstein D."/>
            <person name="Amaro F."/>
            <person name="Zusman T."/>
            <person name="Lifshitz Z."/>
            <person name="Cohen O."/>
            <person name="Gilbert J.A."/>
            <person name="Pupko T."/>
            <person name="Shuman H.A."/>
            <person name="Segal G."/>
        </authorList>
    </citation>
    <scope>NUCLEOTIDE SEQUENCE [LARGE SCALE GENOMIC DNA]</scope>
    <source>
        <strain evidence="1 2">Bercovier 4</strain>
    </source>
</reference>
<dbReference type="EMBL" id="LNYH01000037">
    <property type="protein sequence ID" value="KTD29836.1"/>
    <property type="molecule type" value="Genomic_DNA"/>
</dbReference>
<dbReference type="AlphaFoldDB" id="A0A0W0WBX2"/>
<dbReference type="OrthoDB" id="3078261at2"/>
<dbReference type="RefSeq" id="WP_058501151.1">
    <property type="nucleotide sequence ID" value="NZ_CAAAJA010000104.1"/>
</dbReference>
<sequence length="144" mass="16546">MKNNVVKLKKPVCGLCGDSENLTKTPCCDNWICDDVHTYVPFSYATNSCSRNHERYTICATHSREGHPGKWHECKSCKDEYPIENYVDFATNDFNFEKLKNPPKVTIKCVNCSFKSNTAQDFSFQTSNGWYCDKPKCQKAAMKF</sequence>
<dbReference type="GeneID" id="39688767"/>
<comment type="caution">
    <text evidence="1">The sequence shown here is derived from an EMBL/GenBank/DDBJ whole genome shotgun (WGS) entry which is preliminary data.</text>
</comment>
<dbReference type="Proteomes" id="UP000054761">
    <property type="component" value="Unassembled WGS sequence"/>
</dbReference>
<name>A0A0W0WBX2_9GAMM</name>
<dbReference type="PATRIC" id="fig|454.4.peg.833"/>
<keyword evidence="2" id="KW-1185">Reference proteome</keyword>
<evidence type="ECO:0000313" key="2">
    <source>
        <dbReference type="Proteomes" id="UP000054761"/>
    </source>
</evidence>
<dbReference type="STRING" id="454.Lisr_0775"/>
<accession>A0A0W0WBX2</accession>
<proteinExistence type="predicted"/>
<protein>
    <submittedName>
        <fullName evidence="1">Uncharacterized protein</fullName>
    </submittedName>
</protein>